<dbReference type="RefSeq" id="WP_317789034.1">
    <property type="nucleotide sequence ID" value="NZ_AP028461.1"/>
</dbReference>
<gene>
    <name evidence="2" type="ORF">ACFQ5G_55375</name>
</gene>
<dbReference type="EMBL" id="JBHTMK010000086">
    <property type="protein sequence ID" value="MFD1374573.1"/>
    <property type="molecule type" value="Genomic_DNA"/>
</dbReference>
<evidence type="ECO:0000313" key="2">
    <source>
        <dbReference type="EMBL" id="MFD1374573.1"/>
    </source>
</evidence>
<sequence length="208" mass="23066">MTSSMPLFGAANAWITPPIAVSVLALLFTVASFWWIQVRRGRLRSFGPSAYAASYGKDKTLVNLPLVIHNTGPAPLAVINARLRLRPANMADGSGEIVLYWHALRTAIYTDAANGGRTFASPFAVEGRKSVEKYLEFQRNVPNSQLAAVPYRATVDVRVEPSARPSRWVKLVRFTLHAELITEAREPFLQRSNDPDLMGEKSQTWVQG</sequence>
<keyword evidence="1" id="KW-0812">Transmembrane</keyword>
<keyword evidence="3" id="KW-1185">Reference proteome</keyword>
<proteinExistence type="predicted"/>
<dbReference type="Proteomes" id="UP001597183">
    <property type="component" value="Unassembled WGS sequence"/>
</dbReference>
<evidence type="ECO:0000256" key="1">
    <source>
        <dbReference type="SAM" id="Phobius"/>
    </source>
</evidence>
<evidence type="ECO:0000313" key="3">
    <source>
        <dbReference type="Proteomes" id="UP001597183"/>
    </source>
</evidence>
<feature type="transmembrane region" description="Helical" evidence="1">
    <location>
        <begin position="15"/>
        <end position="36"/>
    </location>
</feature>
<keyword evidence="1" id="KW-1133">Transmembrane helix</keyword>
<accession>A0ABW4AVF6</accession>
<keyword evidence="1" id="KW-0472">Membrane</keyword>
<reference evidence="3" key="1">
    <citation type="journal article" date="2019" name="Int. J. Syst. Evol. Microbiol.">
        <title>The Global Catalogue of Microorganisms (GCM) 10K type strain sequencing project: providing services to taxonomists for standard genome sequencing and annotation.</title>
        <authorList>
            <consortium name="The Broad Institute Genomics Platform"/>
            <consortium name="The Broad Institute Genome Sequencing Center for Infectious Disease"/>
            <person name="Wu L."/>
            <person name="Ma J."/>
        </authorList>
    </citation>
    <scope>NUCLEOTIDE SEQUENCE [LARGE SCALE GENOMIC DNA]</scope>
    <source>
        <strain evidence="3">CCM 7526</strain>
    </source>
</reference>
<name>A0ABW4AVF6_9ACTN</name>
<organism evidence="2 3">
    <name type="scientific">Actinoplanes sichuanensis</name>
    <dbReference type="NCBI Taxonomy" id="512349"/>
    <lineage>
        <taxon>Bacteria</taxon>
        <taxon>Bacillati</taxon>
        <taxon>Actinomycetota</taxon>
        <taxon>Actinomycetes</taxon>
        <taxon>Micromonosporales</taxon>
        <taxon>Micromonosporaceae</taxon>
        <taxon>Actinoplanes</taxon>
    </lineage>
</organism>
<comment type="caution">
    <text evidence="2">The sequence shown here is derived from an EMBL/GenBank/DDBJ whole genome shotgun (WGS) entry which is preliminary data.</text>
</comment>
<protein>
    <submittedName>
        <fullName evidence="2">Uncharacterized protein</fullName>
    </submittedName>
</protein>